<feature type="non-terminal residue" evidence="1">
    <location>
        <position position="1"/>
    </location>
</feature>
<reference evidence="1 2" key="1">
    <citation type="submission" date="2016-07" db="EMBL/GenBank/DDBJ databases">
        <title>Draft genome of the white-rot fungus Obba rivulosa 3A-2.</title>
        <authorList>
            <consortium name="DOE Joint Genome Institute"/>
            <person name="Miettinen O."/>
            <person name="Riley R."/>
            <person name="Acob R."/>
            <person name="Barry K."/>
            <person name="Cullen D."/>
            <person name="De Vries R."/>
            <person name="Hainaut M."/>
            <person name="Hatakka A."/>
            <person name="Henrissat B."/>
            <person name="Hilden K."/>
            <person name="Kuo R."/>
            <person name="Labutti K."/>
            <person name="Lipzen A."/>
            <person name="Makela M.R."/>
            <person name="Sandor L."/>
            <person name="Spatafora J.W."/>
            <person name="Grigoriev I.V."/>
            <person name="Hibbett D.S."/>
        </authorList>
    </citation>
    <scope>NUCLEOTIDE SEQUENCE [LARGE SCALE GENOMIC DNA]</scope>
    <source>
        <strain evidence="1 2">3A-2</strain>
    </source>
</reference>
<dbReference type="GO" id="GO:0008641">
    <property type="term" value="F:ubiquitin-like modifier activating enzyme activity"/>
    <property type="evidence" value="ECO:0007669"/>
    <property type="project" value="InterPro"/>
</dbReference>
<gene>
    <name evidence="1" type="ORF">OBBRIDRAFT_727842</name>
</gene>
<name>A0A8E2DLU3_9APHY</name>
<keyword evidence="2" id="KW-1185">Reference proteome</keyword>
<organism evidence="1 2">
    <name type="scientific">Obba rivulosa</name>
    <dbReference type="NCBI Taxonomy" id="1052685"/>
    <lineage>
        <taxon>Eukaryota</taxon>
        <taxon>Fungi</taxon>
        <taxon>Dikarya</taxon>
        <taxon>Basidiomycota</taxon>
        <taxon>Agaricomycotina</taxon>
        <taxon>Agaricomycetes</taxon>
        <taxon>Polyporales</taxon>
        <taxon>Gelatoporiaceae</taxon>
        <taxon>Obba</taxon>
    </lineage>
</organism>
<evidence type="ECO:0000313" key="1">
    <source>
        <dbReference type="EMBL" id="OCH91932.1"/>
    </source>
</evidence>
<dbReference type="Gene3D" id="3.40.50.720">
    <property type="entry name" value="NAD(P)-binding Rossmann-like Domain"/>
    <property type="match status" value="1"/>
</dbReference>
<proteinExistence type="predicted"/>
<dbReference type="EMBL" id="KV722377">
    <property type="protein sequence ID" value="OCH91932.1"/>
    <property type="molecule type" value="Genomic_DNA"/>
</dbReference>
<evidence type="ECO:0000313" key="2">
    <source>
        <dbReference type="Proteomes" id="UP000250043"/>
    </source>
</evidence>
<accession>A0A8E2DLU3</accession>
<dbReference type="AlphaFoldDB" id="A0A8E2DLU3"/>
<dbReference type="InterPro" id="IPR035985">
    <property type="entry name" value="Ubiquitin-activating_enz"/>
</dbReference>
<dbReference type="Proteomes" id="UP000250043">
    <property type="component" value="Unassembled WGS sequence"/>
</dbReference>
<protein>
    <submittedName>
        <fullName evidence="1">Uncharacterized protein</fullName>
    </submittedName>
</protein>
<dbReference type="OrthoDB" id="1708823at2759"/>
<sequence length="174" mass="18459">FCDFLTHDSITPDCFAAKEASEISKNTTAYCPLCTVLEHRWAGLSRNVAEELSPPPSSQYSVPLWGCQVAHGGALLGDASEAPKLRAIWNALSANAQVNRQAIPAMGRICCNTTDATTAACEILPVCAVVGGMLVQDVLKVLAARDSPIVNFFVFNGSTGGGTVCRMDIPQLFI</sequence>
<dbReference type="SUPFAM" id="SSF69572">
    <property type="entry name" value="Activating enzymes of the ubiquitin-like proteins"/>
    <property type="match status" value="1"/>
</dbReference>